<dbReference type="EMBL" id="BONF01000011">
    <property type="protein sequence ID" value="GIF81076.1"/>
    <property type="molecule type" value="Genomic_DNA"/>
</dbReference>
<proteinExistence type="predicted"/>
<sequence length="66" mass="7013">MSVISDLALCAVDQASAERTDDSDKVWRSAIREAIASNVPIEHVASRANVSVEEILSIMCEVPAAA</sequence>
<dbReference type="Proteomes" id="UP000601223">
    <property type="component" value="Unassembled WGS sequence"/>
</dbReference>
<comment type="caution">
    <text evidence="1">The sequence shown here is derived from an EMBL/GenBank/DDBJ whole genome shotgun (WGS) entry which is preliminary data.</text>
</comment>
<protein>
    <submittedName>
        <fullName evidence="1">Uncharacterized protein</fullName>
    </submittedName>
</protein>
<accession>A0A8J3JI63</accession>
<keyword evidence="2" id="KW-1185">Reference proteome</keyword>
<gene>
    <name evidence="1" type="ORF">Cba03nite_24250</name>
</gene>
<organism evidence="1 2">
    <name type="scientific">Catellatospora bangladeshensis</name>
    <dbReference type="NCBI Taxonomy" id="310355"/>
    <lineage>
        <taxon>Bacteria</taxon>
        <taxon>Bacillati</taxon>
        <taxon>Actinomycetota</taxon>
        <taxon>Actinomycetes</taxon>
        <taxon>Micromonosporales</taxon>
        <taxon>Micromonosporaceae</taxon>
        <taxon>Catellatospora</taxon>
    </lineage>
</organism>
<evidence type="ECO:0000313" key="2">
    <source>
        <dbReference type="Proteomes" id="UP000601223"/>
    </source>
</evidence>
<dbReference type="RefSeq" id="WP_203745241.1">
    <property type="nucleotide sequence ID" value="NZ_BONF01000011.1"/>
</dbReference>
<dbReference type="AlphaFoldDB" id="A0A8J3JI63"/>
<reference evidence="1 2" key="1">
    <citation type="submission" date="2021-01" db="EMBL/GenBank/DDBJ databases">
        <title>Whole genome shotgun sequence of Catellatospora bangladeshensis NBRC 107357.</title>
        <authorList>
            <person name="Komaki H."/>
            <person name="Tamura T."/>
        </authorList>
    </citation>
    <scope>NUCLEOTIDE SEQUENCE [LARGE SCALE GENOMIC DNA]</scope>
    <source>
        <strain evidence="1 2">NBRC 107357</strain>
    </source>
</reference>
<evidence type="ECO:0000313" key="1">
    <source>
        <dbReference type="EMBL" id="GIF81076.1"/>
    </source>
</evidence>
<name>A0A8J3JI63_9ACTN</name>